<dbReference type="AlphaFoldDB" id="A0AA40T4N0"/>
<dbReference type="InterPro" id="IPR007715">
    <property type="entry name" value="Coq4"/>
</dbReference>
<organism evidence="1 2">
    <name type="scientific">Komarekiella delphini-convector SJRDD-AB1</name>
    <dbReference type="NCBI Taxonomy" id="2593771"/>
    <lineage>
        <taxon>Bacteria</taxon>
        <taxon>Bacillati</taxon>
        <taxon>Cyanobacteriota</taxon>
        <taxon>Cyanophyceae</taxon>
        <taxon>Nostocales</taxon>
        <taxon>Nostocaceae</taxon>
        <taxon>Komarekiella</taxon>
        <taxon>Komarekiella delphini-convector</taxon>
    </lineage>
</organism>
<accession>A0AA40T4N0</accession>
<dbReference type="Proteomes" id="UP001165986">
    <property type="component" value="Unassembled WGS sequence"/>
</dbReference>
<dbReference type="GO" id="GO:0006744">
    <property type="term" value="P:ubiquinone biosynthetic process"/>
    <property type="evidence" value="ECO:0007669"/>
    <property type="project" value="InterPro"/>
</dbReference>
<protein>
    <recommendedName>
        <fullName evidence="3">Ubiquinone biosynthesis protein</fullName>
    </recommendedName>
</protein>
<evidence type="ECO:0008006" key="3">
    <source>
        <dbReference type="Google" id="ProtNLM"/>
    </source>
</evidence>
<comment type="caution">
    <text evidence="1">The sequence shown here is derived from an EMBL/GenBank/DDBJ whole genome shotgun (WGS) entry which is preliminary data.</text>
</comment>
<sequence>MLKKLKQIKAVLAYKDSENLGDFAILKSNLLGAKASLEVASKLQQVMGYHPPINLETLSQYSQGTFGREYAHHMQVNNLKPLNISPELEDIARRNVFSLRYIVTHDIFHVLLGFDTSYAGEIGVLAFAAEQKYSKSLKISLLFATVLYPILAPQQIKTIFANLKKGRELGKKADFLLGYRFEDYWKEPINEVRKRLGLPQLSLIQQSQTFIQT</sequence>
<dbReference type="Pfam" id="PF05019">
    <property type="entry name" value="Coq4"/>
    <property type="match status" value="1"/>
</dbReference>
<name>A0AA40T4N0_9NOST</name>
<evidence type="ECO:0000313" key="2">
    <source>
        <dbReference type="Proteomes" id="UP001165986"/>
    </source>
</evidence>
<dbReference type="PANTHER" id="PTHR12922">
    <property type="entry name" value="UBIQUINONE BIOSYNTHESIS PROTEIN"/>
    <property type="match status" value="1"/>
</dbReference>
<gene>
    <name evidence="1" type="ORF">FNW02_33740</name>
</gene>
<keyword evidence="2" id="KW-1185">Reference proteome</keyword>
<dbReference type="PANTHER" id="PTHR12922:SF7">
    <property type="entry name" value="UBIQUINONE BIOSYNTHESIS PROTEIN COQ4 HOMOLOG, MITOCHONDRIAL"/>
    <property type="match status" value="1"/>
</dbReference>
<proteinExistence type="predicted"/>
<reference evidence="1" key="1">
    <citation type="submission" date="2019-07" db="EMBL/GenBank/DDBJ databases">
        <title>Toxilogical consequences of a new and cryptic species of cyanobacteria (Komarekiella delphini-convector) recovered from the epidermis of a bottlenose dolphin and 1500 ft. in the air.</title>
        <authorList>
            <person name="Brown A.O."/>
            <person name="Dvorak P."/>
            <person name="Villanueva C.D."/>
            <person name="Foss A.J."/>
            <person name="Garvey A.D."/>
            <person name="Gibson Q.A."/>
            <person name="Johansen J.R."/>
            <person name="Casamatta D.A."/>
        </authorList>
    </citation>
    <scope>NUCLEOTIDE SEQUENCE</scope>
    <source>
        <strain evidence="1">SJRDD-AB1</strain>
    </source>
</reference>
<dbReference type="EMBL" id="VJXY01000073">
    <property type="protein sequence ID" value="MBD6620600.1"/>
    <property type="molecule type" value="Genomic_DNA"/>
</dbReference>
<evidence type="ECO:0000313" key="1">
    <source>
        <dbReference type="EMBL" id="MBD6620600.1"/>
    </source>
</evidence>